<dbReference type="Gene3D" id="3.40.50.150">
    <property type="entry name" value="Vaccinia Virus protein VP39"/>
    <property type="match status" value="1"/>
</dbReference>
<dbReference type="Proteomes" id="UP001516023">
    <property type="component" value="Unassembled WGS sequence"/>
</dbReference>
<comment type="caution">
    <text evidence="1">The sequence shown here is derived from an EMBL/GenBank/DDBJ whole genome shotgun (WGS) entry which is preliminary data.</text>
</comment>
<dbReference type="AlphaFoldDB" id="A0ABD3PTI8"/>
<proteinExistence type="predicted"/>
<reference evidence="1 2" key="1">
    <citation type="journal article" date="2020" name="G3 (Bethesda)">
        <title>Improved Reference Genome for Cyclotella cryptica CCMP332, a Model for Cell Wall Morphogenesis, Salinity Adaptation, and Lipid Production in Diatoms (Bacillariophyta).</title>
        <authorList>
            <person name="Roberts W.R."/>
            <person name="Downey K.M."/>
            <person name="Ruck E.C."/>
            <person name="Traller J.C."/>
            <person name="Alverson A.J."/>
        </authorList>
    </citation>
    <scope>NUCLEOTIDE SEQUENCE [LARGE SCALE GENOMIC DNA]</scope>
    <source>
        <strain evidence="1 2">CCMP332</strain>
    </source>
</reference>
<evidence type="ECO:0008006" key="3">
    <source>
        <dbReference type="Google" id="ProtNLM"/>
    </source>
</evidence>
<dbReference type="PANTHER" id="PTHR14911:SF13">
    <property type="entry name" value="TRNA (GUANINE(6)-N2)-METHYLTRANSFERASE THUMP3"/>
    <property type="match status" value="1"/>
</dbReference>
<organism evidence="1 2">
    <name type="scientific">Cyclotella cryptica</name>
    <dbReference type="NCBI Taxonomy" id="29204"/>
    <lineage>
        <taxon>Eukaryota</taxon>
        <taxon>Sar</taxon>
        <taxon>Stramenopiles</taxon>
        <taxon>Ochrophyta</taxon>
        <taxon>Bacillariophyta</taxon>
        <taxon>Coscinodiscophyceae</taxon>
        <taxon>Thalassiosirophycidae</taxon>
        <taxon>Stephanodiscales</taxon>
        <taxon>Stephanodiscaceae</taxon>
        <taxon>Cyclotella</taxon>
    </lineage>
</organism>
<evidence type="ECO:0000313" key="2">
    <source>
        <dbReference type="Proteomes" id="UP001516023"/>
    </source>
</evidence>
<dbReference type="InterPro" id="IPR029063">
    <property type="entry name" value="SAM-dependent_MTases_sf"/>
</dbReference>
<protein>
    <recommendedName>
        <fullName evidence="3">Site-specific DNA-methyltransferase (adenine-specific)</fullName>
    </recommendedName>
</protein>
<gene>
    <name evidence="1" type="ORF">HJC23_012077</name>
</gene>
<keyword evidence="2" id="KW-1185">Reference proteome</keyword>
<dbReference type="SUPFAM" id="SSF53335">
    <property type="entry name" value="S-adenosyl-L-methionine-dependent methyltransferases"/>
    <property type="match status" value="2"/>
</dbReference>
<name>A0ABD3PTI8_9STRA</name>
<dbReference type="PANTHER" id="PTHR14911">
    <property type="entry name" value="THUMP DOMAIN-CONTAINING"/>
    <property type="match status" value="1"/>
</dbReference>
<evidence type="ECO:0000313" key="1">
    <source>
        <dbReference type="EMBL" id="KAL3791092.1"/>
    </source>
</evidence>
<sequence length="750" mass="83221">MDDEVKLLLTVSGGLEALAETQIQDQFNEVLLEHTWHKRTSGSQLYLNLRRVKHDDNDILNVIVSSMQQLDFVEYAFILVDSFDISNEYSEEIDDRRAARILGLIQEATSKIPKGSIDFCKRVCDLLDKQPLSHVDVGLGALPGVLLPTPDVPASESTDSISNACCQSFAVNTIYTQKGVSEVVVQTIIEFLHQYDQNYTNGEVLWVDAGSGDGSLLENLPKQRSIGVDTHPTSPVVHHMDFLELTRNWLVQRTPKFERLYVISNPPFSVSSRGDYSPIVRFINHSFDILRAEFVAVICPSKFARERIWESLGLTEQSHLWGRFLLPQNSFYDPSTGKAVHIHSICLIFGNHQMPSYNSETITSTAGAYISAKRDKGSFRSISTAQLTTAVVSGLAKTGMELVAERHARYMLNAKLLDSSFQLWWQVNYLRPCSSGNSNSAKIKNHSLGWISLSVKPAISLALSSLAIRQEIDNRKSHVVVNLMSGEGTIELESSRAVDYPFFMIAGDRRLDCVFQTSKRIASLKSSSNCSPLVDLVVWDAQNLPLRKGFADAVIGDLPIQGTSRKAHQQPTIGTTDGAPVGPSGALSYSLVLGETCRILRPKGRAALISVDYRSLGGACKKFNWSLLDHGTSINLGGLTGKMYVLERNEPCTKDLCLSVPLGSEDFSSWILSLSISAFENANDNNSDRKTNQPVAEVQLLNSFLPANNHFLRHCYRITFDDQIRNAGAKLLEKEIRRVVETNLMEGMSL</sequence>
<accession>A0ABD3PTI8</accession>
<dbReference type="EMBL" id="JABMIG020000118">
    <property type="protein sequence ID" value="KAL3791092.1"/>
    <property type="molecule type" value="Genomic_DNA"/>
</dbReference>